<dbReference type="AlphaFoldDB" id="A0A7G9SK29"/>
<dbReference type="PANTHER" id="PTHR36439:SF1">
    <property type="entry name" value="DUF1697 DOMAIN-CONTAINING PROTEIN"/>
    <property type="match status" value="1"/>
</dbReference>
<evidence type="ECO:0000313" key="2">
    <source>
        <dbReference type="Proteomes" id="UP000515971"/>
    </source>
</evidence>
<dbReference type="InterPro" id="IPR012545">
    <property type="entry name" value="DUF1697"/>
</dbReference>
<dbReference type="Gene3D" id="3.30.70.1280">
    <property type="entry name" value="SP0830-like domains"/>
    <property type="match status" value="1"/>
</dbReference>
<protein>
    <submittedName>
        <fullName evidence="1">DUF1697 domain-containing protein</fullName>
    </submittedName>
</protein>
<reference evidence="1 2" key="1">
    <citation type="submission" date="2020-08" db="EMBL/GenBank/DDBJ databases">
        <title>Genome sequence of Sphingomonas lutea KCTC 23642T.</title>
        <authorList>
            <person name="Hyun D.-W."/>
            <person name="Bae J.-W."/>
        </authorList>
    </citation>
    <scope>NUCLEOTIDE SEQUENCE [LARGE SCALE GENOMIC DNA]</scope>
    <source>
        <strain evidence="1 2">KCTC 23642</strain>
    </source>
</reference>
<evidence type="ECO:0000313" key="1">
    <source>
        <dbReference type="EMBL" id="QNN68204.1"/>
    </source>
</evidence>
<dbReference type="KEGG" id="slut:H9L13_04820"/>
<gene>
    <name evidence="1" type="ORF">H9L13_04820</name>
</gene>
<keyword evidence="2" id="KW-1185">Reference proteome</keyword>
<dbReference type="EMBL" id="CP060718">
    <property type="protein sequence ID" value="QNN68204.1"/>
    <property type="molecule type" value="Genomic_DNA"/>
</dbReference>
<dbReference type="Proteomes" id="UP000515971">
    <property type="component" value="Chromosome"/>
</dbReference>
<name>A0A7G9SK29_9SPHN</name>
<organism evidence="1 2">
    <name type="scientific">Sphingomonas lutea</name>
    <dbReference type="NCBI Taxonomy" id="1045317"/>
    <lineage>
        <taxon>Bacteria</taxon>
        <taxon>Pseudomonadati</taxon>
        <taxon>Pseudomonadota</taxon>
        <taxon>Alphaproteobacteria</taxon>
        <taxon>Sphingomonadales</taxon>
        <taxon>Sphingomonadaceae</taxon>
        <taxon>Sphingomonas</taxon>
    </lineage>
</organism>
<proteinExistence type="predicted"/>
<dbReference type="RefSeq" id="WP_187539506.1">
    <property type="nucleotide sequence ID" value="NZ_BAABJT010000001.1"/>
</dbReference>
<accession>A0A7G9SK29</accession>
<dbReference type="PIRSF" id="PIRSF008502">
    <property type="entry name" value="UCP008502"/>
    <property type="match status" value="1"/>
</dbReference>
<dbReference type="PANTHER" id="PTHR36439">
    <property type="entry name" value="BLL4334 PROTEIN"/>
    <property type="match status" value="1"/>
</dbReference>
<dbReference type="Pfam" id="PF08002">
    <property type="entry name" value="DUF1697"/>
    <property type="match status" value="1"/>
</dbReference>
<dbReference type="SUPFAM" id="SSF160379">
    <property type="entry name" value="SP0830-like"/>
    <property type="match status" value="1"/>
</dbReference>
<sequence>MTSYVALLRGVNLGKRQLKMEDLRRIAGDLGLENPSTYIASGNLLFASEKSETALKSALEASLAAHMGAPVGVMIRTAAEMAAVAAACPFDVPGNRAVAIFLDAPPPADAAEHAKNQANEEIALGGRELYVHYPDGQGPSKLGLPAAAKGTARNMNTVAKLAELAMGKA</sequence>